<organism evidence="2 3">
    <name type="scientific">Geosmithia morbida</name>
    <dbReference type="NCBI Taxonomy" id="1094350"/>
    <lineage>
        <taxon>Eukaryota</taxon>
        <taxon>Fungi</taxon>
        <taxon>Dikarya</taxon>
        <taxon>Ascomycota</taxon>
        <taxon>Pezizomycotina</taxon>
        <taxon>Sordariomycetes</taxon>
        <taxon>Hypocreomycetidae</taxon>
        <taxon>Hypocreales</taxon>
        <taxon>Bionectriaceae</taxon>
        <taxon>Geosmithia</taxon>
    </lineage>
</organism>
<protein>
    <submittedName>
        <fullName evidence="2">Arylsulfotransferase (ASST)</fullName>
    </submittedName>
</protein>
<name>A0A9P4YPI3_9HYPO</name>
<feature type="signal peptide" evidence="1">
    <location>
        <begin position="1"/>
        <end position="20"/>
    </location>
</feature>
<reference evidence="2" key="1">
    <citation type="submission" date="2020-03" db="EMBL/GenBank/DDBJ databases">
        <title>Site-based positive gene gene selection in Geosmithia morbida across the United States reveals a broad range of putative effectors and factors for local host and environmental adapation.</title>
        <authorList>
            <person name="Onufrak A."/>
            <person name="Murdoch R.W."/>
            <person name="Gazis R."/>
            <person name="Huff M."/>
            <person name="Staton M."/>
            <person name="Klingeman W."/>
            <person name="Hadziabdic D."/>
        </authorList>
    </citation>
    <scope>NUCLEOTIDE SEQUENCE</scope>
    <source>
        <strain evidence="2">1262</strain>
    </source>
</reference>
<gene>
    <name evidence="2" type="ORF">GMORB2_3146</name>
</gene>
<keyword evidence="3" id="KW-1185">Reference proteome</keyword>
<keyword evidence="1" id="KW-0732">Signal</keyword>
<evidence type="ECO:0000313" key="3">
    <source>
        <dbReference type="Proteomes" id="UP000749293"/>
    </source>
</evidence>
<dbReference type="AlphaFoldDB" id="A0A9P4YPI3"/>
<sequence>MRLLPLPVAVAATVLDLASASSSSSSSSSNIVSAFNSRHLYDWGWYGWYPTKGFRSFRGTVPRLDFLQWDERCMDGYYLMTPKGRLVDTPGPLVVDGRGNLVWSGALSIGAASDLASQTYRGKRYLTYWKDIEGITMGFGRGEHYMLDENYNVFRTVSAVGEGMMDDLHDFRITRDDTVLLTAYAPRPWDLSSIGGPAQGWIMDSIFQEVDIETGELLFEWRASQHVPLEDTIRYYANRDTGLAPELGFDYFHINSMDKDVRGNYLVSGRHTQTVHCVHPNGTTLWTLGGRGNMFADLSGGRATDFAYQHHIRIDDDDVLSMFDNAKAERSGPAPPHGYSRGLVIRLDQERLTAELLHEVHDPRHPKHADSQGSAQMWDGGRSMVVDFGFIPAFTEFDTNSSEVLCDVRLAPSIMFPFGSVGSYRVTKGHWTGRPVRRPDAVLDPSEARLYVSWNGATEVASWALQGADWAGVGSGPWADLAVEPRDGRFEVSFDLSSSMPEYLRAVALDSDGNVLGQTVRISRDRGNPSLPDVFGVVLSWLGWLSNMGATCVALFAWDHCRPLRSRLARIAVKSWLVLRPALYRLICCCLPSKTRGGASFGSAGGTLPLSIKGSSTSIFLSLWSGGARNGRPHEMRPLYNSDEE</sequence>
<dbReference type="PANTHER" id="PTHR35340">
    <property type="entry name" value="PQQ ENZYME REPEAT PROTEIN-RELATED"/>
    <property type="match status" value="1"/>
</dbReference>
<accession>A0A9P4YPI3</accession>
<dbReference type="PANTHER" id="PTHR35340:SF5">
    <property type="entry name" value="ASST-DOMAIN-CONTAINING PROTEIN"/>
    <property type="match status" value="1"/>
</dbReference>
<dbReference type="GeneID" id="55969374"/>
<proteinExistence type="predicted"/>
<evidence type="ECO:0000256" key="1">
    <source>
        <dbReference type="SAM" id="SignalP"/>
    </source>
</evidence>
<dbReference type="InterPro" id="IPR039535">
    <property type="entry name" value="ASST-like"/>
</dbReference>
<comment type="caution">
    <text evidence="2">The sequence shown here is derived from an EMBL/GenBank/DDBJ whole genome shotgun (WGS) entry which is preliminary data.</text>
</comment>
<dbReference type="EMBL" id="JAANYQ010000017">
    <property type="protein sequence ID" value="KAF4120345.1"/>
    <property type="molecule type" value="Genomic_DNA"/>
</dbReference>
<evidence type="ECO:0000313" key="2">
    <source>
        <dbReference type="EMBL" id="KAF4120345.1"/>
    </source>
</evidence>
<dbReference type="OrthoDB" id="5427350at2759"/>
<dbReference type="Proteomes" id="UP000749293">
    <property type="component" value="Unassembled WGS sequence"/>
</dbReference>
<feature type="chain" id="PRO_5040153862" evidence="1">
    <location>
        <begin position="21"/>
        <end position="645"/>
    </location>
</feature>
<dbReference type="InterPro" id="IPR053143">
    <property type="entry name" value="Arylsulfate_ST"/>
</dbReference>
<dbReference type="RefSeq" id="XP_035318997.1">
    <property type="nucleotide sequence ID" value="XM_035465122.1"/>
</dbReference>
<dbReference type="Pfam" id="PF14269">
    <property type="entry name" value="Arylsulfotran_2"/>
    <property type="match status" value="1"/>
</dbReference>